<organism evidence="2 3">
    <name type="scientific">Novipirellula rosea</name>
    <dbReference type="NCBI Taxonomy" id="1031540"/>
    <lineage>
        <taxon>Bacteria</taxon>
        <taxon>Pseudomonadati</taxon>
        <taxon>Planctomycetota</taxon>
        <taxon>Planctomycetia</taxon>
        <taxon>Pirellulales</taxon>
        <taxon>Pirellulaceae</taxon>
        <taxon>Novipirellula</taxon>
    </lineage>
</organism>
<keyword evidence="1" id="KW-0732">Signal</keyword>
<proteinExistence type="predicted"/>
<dbReference type="RefSeq" id="WP_339942775.1">
    <property type="nucleotide sequence ID" value="NZ_BAABGA010000039.1"/>
</dbReference>
<reference evidence="3" key="1">
    <citation type="journal article" date="2019" name="Int. J. Syst. Evol. Microbiol.">
        <title>The Global Catalogue of Microorganisms (GCM) 10K type strain sequencing project: providing services to taxonomists for standard genome sequencing and annotation.</title>
        <authorList>
            <consortium name="The Broad Institute Genomics Platform"/>
            <consortium name="The Broad Institute Genome Sequencing Center for Infectious Disease"/>
            <person name="Wu L."/>
            <person name="Ma J."/>
        </authorList>
    </citation>
    <scope>NUCLEOTIDE SEQUENCE [LARGE SCALE GENOMIC DNA]</scope>
    <source>
        <strain evidence="3">JCM 17759</strain>
    </source>
</reference>
<evidence type="ECO:0000313" key="2">
    <source>
        <dbReference type="EMBL" id="GAA4456778.1"/>
    </source>
</evidence>
<comment type="caution">
    <text evidence="2">The sequence shown here is derived from an EMBL/GenBank/DDBJ whole genome shotgun (WGS) entry which is preliminary data.</text>
</comment>
<accession>A0ABP8MXT5</accession>
<dbReference type="EMBL" id="BAABGA010000039">
    <property type="protein sequence ID" value="GAA4456778.1"/>
    <property type="molecule type" value="Genomic_DNA"/>
</dbReference>
<name>A0ABP8MXT5_9BACT</name>
<evidence type="ECO:0000256" key="1">
    <source>
        <dbReference type="SAM" id="SignalP"/>
    </source>
</evidence>
<feature type="signal peptide" evidence="1">
    <location>
        <begin position="1"/>
        <end position="25"/>
    </location>
</feature>
<gene>
    <name evidence="2" type="ORF">GCM10023156_32630</name>
</gene>
<sequence>MRFTRIFTLSAAALLCGAVTAPAHAFMAAEAEVVAAEGSLDVGQMVTDLNEFVANEENTCEQKLIRVNEAIVAVDRLLDAGTHIEADLLKVRDELFEIRRNLKCSDELLALHPVGDIVGPPIDGGFVDGGFIDGGFADGGFVDGGFAGGGGHHFGGHHGGGGGGGGGAGGGGGGGFGLLAAGGIAAAIAIPLSTDDDEPGTPASPSGL</sequence>
<dbReference type="Proteomes" id="UP001500840">
    <property type="component" value="Unassembled WGS sequence"/>
</dbReference>
<feature type="chain" id="PRO_5046772930" evidence="1">
    <location>
        <begin position="26"/>
        <end position="208"/>
    </location>
</feature>
<keyword evidence="3" id="KW-1185">Reference proteome</keyword>
<evidence type="ECO:0000313" key="3">
    <source>
        <dbReference type="Proteomes" id="UP001500840"/>
    </source>
</evidence>
<protein>
    <submittedName>
        <fullName evidence="2">Uncharacterized protein</fullName>
    </submittedName>
</protein>